<protein>
    <submittedName>
        <fullName evidence="1">Uncharacterized protein</fullName>
    </submittedName>
</protein>
<gene>
    <name evidence="1" type="ORF">ORM20_00212</name>
</gene>
<evidence type="ECO:0000313" key="1">
    <source>
        <dbReference type="EMBL" id="CAI3971261.1"/>
    </source>
</evidence>
<accession>A0A9N6X018</accession>
<proteinExistence type="predicted"/>
<sequence length="88" mass="9807">MENFEFKVEDDKIVVEAKDKEQKYSADEVSQLLAESANDMAPVVKNLKDILGVLAAGLLKSNDLIRATFLMAEEKGFKIVETEKSEAE</sequence>
<dbReference type="EMBL" id="OX359470">
    <property type="protein sequence ID" value="CAI3971261.1"/>
    <property type="molecule type" value="Genomic_DNA"/>
</dbReference>
<name>A0A9N6X018_9VIRU</name>
<reference evidence="1" key="1">
    <citation type="submission" date="2022-10" db="EMBL/GenBank/DDBJ databases">
        <authorList>
            <person name="Meaden S."/>
        </authorList>
    </citation>
    <scope>NUCLEOTIDE SEQUENCE</scope>
</reference>
<organism evidence="1">
    <name type="scientific">Ochrobactrum phage ORM_20</name>
    <dbReference type="NCBI Taxonomy" id="2985243"/>
    <lineage>
        <taxon>Viruses</taxon>
    </lineage>
</organism>